<organism evidence="2 3">
    <name type="scientific">Candidatus Vogelbacteria bacterium CG10_big_fil_rev_8_21_14_0_10_45_14</name>
    <dbReference type="NCBI Taxonomy" id="1975042"/>
    <lineage>
        <taxon>Bacteria</taxon>
        <taxon>Candidatus Vogeliibacteriota</taxon>
    </lineage>
</organism>
<evidence type="ECO:0000313" key="2">
    <source>
        <dbReference type="EMBL" id="PIR46656.1"/>
    </source>
</evidence>
<dbReference type="AlphaFoldDB" id="A0A2H0RJQ9"/>
<keyword evidence="1" id="KW-0472">Membrane</keyword>
<name>A0A2H0RJQ9_9BACT</name>
<evidence type="ECO:0000256" key="1">
    <source>
        <dbReference type="SAM" id="Phobius"/>
    </source>
</evidence>
<protein>
    <submittedName>
        <fullName evidence="2">Uncharacterized protein</fullName>
    </submittedName>
</protein>
<dbReference type="EMBL" id="PCYL01000033">
    <property type="protein sequence ID" value="PIR46656.1"/>
    <property type="molecule type" value="Genomic_DNA"/>
</dbReference>
<accession>A0A2H0RJQ9</accession>
<reference evidence="2 3" key="1">
    <citation type="submission" date="2017-09" db="EMBL/GenBank/DDBJ databases">
        <title>Depth-based differentiation of microbial function through sediment-hosted aquifers and enrichment of novel symbionts in the deep terrestrial subsurface.</title>
        <authorList>
            <person name="Probst A.J."/>
            <person name="Ladd B."/>
            <person name="Jarett J.K."/>
            <person name="Geller-Mcgrath D.E."/>
            <person name="Sieber C.M."/>
            <person name="Emerson J.B."/>
            <person name="Anantharaman K."/>
            <person name="Thomas B.C."/>
            <person name="Malmstrom R."/>
            <person name="Stieglmeier M."/>
            <person name="Klingl A."/>
            <person name="Woyke T."/>
            <person name="Ryan C.M."/>
            <person name="Banfield J.F."/>
        </authorList>
    </citation>
    <scope>NUCLEOTIDE SEQUENCE [LARGE SCALE GENOMIC DNA]</scope>
    <source>
        <strain evidence="2">CG10_big_fil_rev_8_21_14_0_10_45_14</strain>
    </source>
</reference>
<keyword evidence="1" id="KW-0812">Transmembrane</keyword>
<dbReference type="Proteomes" id="UP000230833">
    <property type="component" value="Unassembled WGS sequence"/>
</dbReference>
<keyword evidence="1" id="KW-1133">Transmembrane helix</keyword>
<comment type="caution">
    <text evidence="2">The sequence shown here is derived from an EMBL/GenBank/DDBJ whole genome shotgun (WGS) entry which is preliminary data.</text>
</comment>
<proteinExistence type="predicted"/>
<feature type="transmembrane region" description="Helical" evidence="1">
    <location>
        <begin position="15"/>
        <end position="35"/>
    </location>
</feature>
<feature type="transmembrane region" description="Helical" evidence="1">
    <location>
        <begin position="105"/>
        <end position="123"/>
    </location>
</feature>
<evidence type="ECO:0000313" key="3">
    <source>
        <dbReference type="Proteomes" id="UP000230833"/>
    </source>
</evidence>
<feature type="transmembrane region" description="Helical" evidence="1">
    <location>
        <begin position="154"/>
        <end position="172"/>
    </location>
</feature>
<gene>
    <name evidence="2" type="ORF">COV07_03240</name>
</gene>
<feature type="transmembrane region" description="Helical" evidence="1">
    <location>
        <begin position="56"/>
        <end position="77"/>
    </location>
</feature>
<sequence length="360" mass="40349">MLEFLAESLYLYPDIYGVVVLVITFALVLALSYRAGRAMVKTLSGRGRALVLTVSLAWYFILFVFFSIFFIALPGVIMQLGQFFPTLGSVAQLVDRATSIAGERVLVPIFLVLLLIGVIRLFLLTKKETTPIVSTSNTTNSLIRSVWLGARRHLLIAFLVFVAFGLLRLPVLDQRDKTPEQIEKIRETKLTMDDVLGTNLPKHPNTILREDGNTNPTEADIRAYYDSTIAGKDENANGIRDDVELAIFESYPDSAKTRAALLQYALALQMEMTQPFVNTEVVIAVAQVGDKALNCIWSIVSREIREVFISQTEEYEEFVNLNQINTEARQNAQTKFYKGNLESYSSPNESCDLDLNVLTN</sequence>